<proteinExistence type="predicted"/>
<dbReference type="STRING" id="145388.A0A0D2NF49"/>
<name>A0A0D2NF49_9CHLO</name>
<dbReference type="PANTHER" id="PTHR12217:SF4">
    <property type="entry name" value="EUKARYOTIC TRANSLATION INITIATION FACTOR 2D"/>
    <property type="match status" value="1"/>
</dbReference>
<evidence type="ECO:0000313" key="4">
    <source>
        <dbReference type="EMBL" id="KIZ03761.1"/>
    </source>
</evidence>
<dbReference type="InterPro" id="IPR048247">
    <property type="entry name" value="eIF2D_N"/>
</dbReference>
<feature type="compositionally biased region" description="Gly residues" evidence="2">
    <location>
        <begin position="211"/>
        <end position="224"/>
    </location>
</feature>
<evidence type="ECO:0000313" key="5">
    <source>
        <dbReference type="Proteomes" id="UP000054498"/>
    </source>
</evidence>
<dbReference type="InterPro" id="IPR041366">
    <property type="entry name" value="Pre-PUA"/>
</dbReference>
<feature type="compositionally biased region" description="Low complexity" evidence="2">
    <location>
        <begin position="237"/>
        <end position="248"/>
    </location>
</feature>
<dbReference type="FunFam" id="3.30.780.10:FF:000008">
    <property type="entry name" value="eukaryotic translation initiation factor 2D"/>
    <property type="match status" value="1"/>
</dbReference>
<dbReference type="InterPro" id="IPR001950">
    <property type="entry name" value="SUI1"/>
</dbReference>
<dbReference type="PROSITE" id="PS50296">
    <property type="entry name" value="SUI1"/>
    <property type="match status" value="1"/>
</dbReference>
<evidence type="ECO:0000259" key="3">
    <source>
        <dbReference type="PROSITE" id="PS50296"/>
    </source>
</evidence>
<dbReference type="Pfam" id="PF01253">
    <property type="entry name" value="SUI1"/>
    <property type="match status" value="1"/>
</dbReference>
<dbReference type="GeneID" id="25737074"/>
<dbReference type="GO" id="GO:0003723">
    <property type="term" value="F:RNA binding"/>
    <property type="evidence" value="ECO:0007669"/>
    <property type="project" value="InterPro"/>
</dbReference>
<dbReference type="Gene3D" id="3.30.780.10">
    <property type="entry name" value="SUI1-like domain"/>
    <property type="match status" value="1"/>
</dbReference>
<dbReference type="GO" id="GO:0003743">
    <property type="term" value="F:translation initiation factor activity"/>
    <property type="evidence" value="ECO:0007669"/>
    <property type="project" value="InterPro"/>
</dbReference>
<feature type="domain" description="SUI1" evidence="3">
    <location>
        <begin position="524"/>
        <end position="598"/>
    </location>
</feature>
<evidence type="ECO:0000256" key="2">
    <source>
        <dbReference type="SAM" id="MobiDB-lite"/>
    </source>
</evidence>
<dbReference type="PANTHER" id="PTHR12217">
    <property type="entry name" value="EUKARYOTIC TRANSLATION INITIATION FACTOR 2D"/>
    <property type="match status" value="1"/>
</dbReference>
<dbReference type="Pfam" id="PF17832">
    <property type="entry name" value="Pre-PUA"/>
    <property type="match status" value="1"/>
</dbReference>
<sequence length="610" mass="63277">MFRKAVHLSHSHLVSGADRKKLRRALDKQLGGVDEALLDTLLPVKAGDLQQAKLGPPARGTLYVLDGAPLVFDASGKGDYYVPTVMGLWRAPELLPRVPLRHPAVSQFICGAGHGHGADVMLPGVNVAALPPFAKGALVSVVVPGNPAPIAVGFAALSSEDMAAAFAASGKGKAVEVLQAYGDHLWQEAVGKPVPNEGFLEGVVAPLPGVWDGGAEIGDQGHGSGGDEEGSSGAGSGEAAAEGAAAEGTAVRDAGASLPTAEATTPAAEKAAGVEAAADMDALLEAALLQALHKSVKDADLPLAGSVLWSQHVLPHRPPGSVLDVKKSKHKKISKMLQVYAKEGLLKGKEDKAGDFVVSGVNRSHVLYEDFRPYRQQQGQQGQGAAGPGGGDGGGGGGSNGGGGSGEDLFIAELFKPTRELKPIFEAVGASPDSLYSAPEAFEVAQAYVKAAKLEEGAPDPRTLVLDVALCDGLFKGVVKKGDTFPTTLPKAVLREKFLGRMQAQYLVQRGQQRVVRKGAPPPIHVSTEKRQGNKRVTKVVGLEAYLVDVEACAAELRSKLACSTTTVELPGKNNPGHEVVCQGAMIEKVADHLINTYGIPRKSILTKAV</sequence>
<dbReference type="OrthoDB" id="199771at2759"/>
<feature type="compositionally biased region" description="Gly residues" evidence="2">
    <location>
        <begin position="381"/>
        <end position="403"/>
    </location>
</feature>
<reference evidence="4 5" key="1">
    <citation type="journal article" date="2013" name="BMC Genomics">
        <title>Reconstruction of the lipid metabolism for the microalga Monoraphidium neglectum from its genome sequence reveals characteristics suitable for biofuel production.</title>
        <authorList>
            <person name="Bogen C."/>
            <person name="Al-Dilaimi A."/>
            <person name="Albersmeier A."/>
            <person name="Wichmann J."/>
            <person name="Grundmann M."/>
            <person name="Rupp O."/>
            <person name="Lauersen K.J."/>
            <person name="Blifernez-Klassen O."/>
            <person name="Kalinowski J."/>
            <person name="Goesmann A."/>
            <person name="Mussgnug J.H."/>
            <person name="Kruse O."/>
        </authorList>
    </citation>
    <scope>NUCLEOTIDE SEQUENCE [LARGE SCALE GENOMIC DNA]</scope>
    <source>
        <strain evidence="4 5">SAG 48.87</strain>
    </source>
</reference>
<dbReference type="Pfam" id="PF26292">
    <property type="entry name" value="PUA_elF2D"/>
    <property type="match status" value="1"/>
</dbReference>
<dbReference type="CDD" id="cd21156">
    <property type="entry name" value="PUA_eIF2d-like"/>
    <property type="match status" value="1"/>
</dbReference>
<keyword evidence="1" id="KW-0963">Cytoplasm</keyword>
<dbReference type="CDD" id="cd11610">
    <property type="entry name" value="eIF2D_N"/>
    <property type="match status" value="1"/>
</dbReference>
<dbReference type="AlphaFoldDB" id="A0A0D2NF49"/>
<dbReference type="InterPro" id="IPR015947">
    <property type="entry name" value="PUA-like_sf"/>
</dbReference>
<dbReference type="InterPro" id="IPR039757">
    <property type="entry name" value="EIF2D"/>
</dbReference>
<dbReference type="SUPFAM" id="SSF88697">
    <property type="entry name" value="PUA domain-like"/>
    <property type="match status" value="1"/>
</dbReference>
<dbReference type="CDD" id="cd11608">
    <property type="entry name" value="eIF2D_C"/>
    <property type="match status" value="1"/>
</dbReference>
<keyword evidence="5" id="KW-1185">Reference proteome</keyword>
<dbReference type="Gene3D" id="3.10.400.20">
    <property type="match status" value="1"/>
</dbReference>
<dbReference type="InterPro" id="IPR048248">
    <property type="entry name" value="PUA_eIF2d-like"/>
</dbReference>
<accession>A0A0D2NF49</accession>
<dbReference type="InterPro" id="IPR057429">
    <property type="entry name" value="WH_eIF2D"/>
</dbReference>
<dbReference type="NCBIfam" id="TIGR00451">
    <property type="entry name" value="unchar_dom_2"/>
    <property type="match status" value="1"/>
</dbReference>
<evidence type="ECO:0000256" key="1">
    <source>
        <dbReference type="ARBA" id="ARBA00022490"/>
    </source>
</evidence>
<feature type="region of interest" description="Disordered" evidence="2">
    <location>
        <begin position="375"/>
        <end position="403"/>
    </location>
</feature>
<dbReference type="PROSITE" id="PS50890">
    <property type="entry name" value="PUA"/>
    <property type="match status" value="1"/>
</dbReference>
<dbReference type="InterPro" id="IPR039759">
    <property type="entry name" value="eIF2D_SUI1"/>
</dbReference>
<protein>
    <recommendedName>
        <fullName evidence="3">SUI1 domain-containing protein</fullName>
    </recommendedName>
</protein>
<dbReference type="GO" id="GO:0001731">
    <property type="term" value="P:formation of translation preinitiation complex"/>
    <property type="evidence" value="ECO:0007669"/>
    <property type="project" value="InterPro"/>
</dbReference>
<dbReference type="InterPro" id="IPR036877">
    <property type="entry name" value="SUI1_dom_sf"/>
</dbReference>
<gene>
    <name evidence="4" type="ORF">MNEG_4196</name>
</gene>
<dbReference type="EMBL" id="KK100788">
    <property type="protein sequence ID" value="KIZ03761.1"/>
    <property type="molecule type" value="Genomic_DNA"/>
</dbReference>
<dbReference type="RefSeq" id="XP_013902780.1">
    <property type="nucleotide sequence ID" value="XM_014047326.1"/>
</dbReference>
<dbReference type="SUPFAM" id="SSF55159">
    <property type="entry name" value="eIF1-like"/>
    <property type="match status" value="1"/>
</dbReference>
<dbReference type="Pfam" id="PF25304">
    <property type="entry name" value="WHD_eIF2D"/>
    <property type="match status" value="1"/>
</dbReference>
<dbReference type="KEGG" id="mng:MNEG_4196"/>
<feature type="region of interest" description="Disordered" evidence="2">
    <location>
        <begin position="211"/>
        <end position="253"/>
    </location>
</feature>
<dbReference type="Proteomes" id="UP000054498">
    <property type="component" value="Unassembled WGS sequence"/>
</dbReference>
<dbReference type="InterPro" id="IPR004521">
    <property type="entry name" value="Uncharacterised_CHP00451"/>
</dbReference>
<organism evidence="4 5">
    <name type="scientific">Monoraphidium neglectum</name>
    <dbReference type="NCBI Taxonomy" id="145388"/>
    <lineage>
        <taxon>Eukaryota</taxon>
        <taxon>Viridiplantae</taxon>
        <taxon>Chlorophyta</taxon>
        <taxon>core chlorophytes</taxon>
        <taxon>Chlorophyceae</taxon>
        <taxon>CS clade</taxon>
        <taxon>Sphaeropleales</taxon>
        <taxon>Selenastraceae</taxon>
        <taxon>Monoraphidium</taxon>
    </lineage>
</organism>